<accession>A0A316WWG4</accession>
<name>A0A316WWG4_9FLAO</name>
<gene>
    <name evidence="1" type="ORF">C1638_015615</name>
</gene>
<dbReference type="AlphaFoldDB" id="A0A316WWG4"/>
<evidence type="ECO:0000313" key="1">
    <source>
        <dbReference type="EMBL" id="PWN63478.1"/>
    </source>
</evidence>
<sequence length="259" mass="30042">MKEKFQISSPCSQDWESMEQVSEGRFCEECKKKVWDFDHLPETEIDKVLESNTSICAKKTYLKPTFSSVFLALTLTSSMYVNAQTENKSTTENVYQKEITIKGKLVSSRDVKLASGEISLVTLEKLYYAKADENGNFTLSFPEKVLTEHNIVRIDYTTIDSNNKEFTDYKSSILKTTELLGKQSFGIEREYITIGGVYKSNYQPPDYYFLDGKKIGKRKFEKIKAEYPEYKYLAFYDEVTVKKLSKKSFIDNLYLLYSK</sequence>
<dbReference type="EMBL" id="PPEI02000004">
    <property type="protein sequence ID" value="PWN63478.1"/>
    <property type="molecule type" value="Genomic_DNA"/>
</dbReference>
<evidence type="ECO:0000313" key="2">
    <source>
        <dbReference type="Proteomes" id="UP000236182"/>
    </source>
</evidence>
<proteinExistence type="predicted"/>
<dbReference type="Proteomes" id="UP000236182">
    <property type="component" value="Unassembled WGS sequence"/>
</dbReference>
<organism evidence="1 2">
    <name type="scientific">Chryseobacterium oncorhynchi</name>
    <dbReference type="NCBI Taxonomy" id="741074"/>
    <lineage>
        <taxon>Bacteria</taxon>
        <taxon>Pseudomonadati</taxon>
        <taxon>Bacteroidota</taxon>
        <taxon>Flavobacteriia</taxon>
        <taxon>Flavobacteriales</taxon>
        <taxon>Weeksellaceae</taxon>
        <taxon>Chryseobacterium group</taxon>
        <taxon>Chryseobacterium</taxon>
    </lineage>
</organism>
<comment type="caution">
    <text evidence="1">The sequence shown here is derived from an EMBL/GenBank/DDBJ whole genome shotgun (WGS) entry which is preliminary data.</text>
</comment>
<keyword evidence="2" id="KW-1185">Reference proteome</keyword>
<reference evidence="1" key="1">
    <citation type="submission" date="2018-04" db="EMBL/GenBank/DDBJ databases">
        <title>Draft Genome Sequences of Chryseobacterium lactis NCTC11390T isolated from milk, Chryseobacterium oncorhynchi 701B-08T from rainbow trout, and Chryseobacterium viscerum 687B-08T from diseased fish.</title>
        <authorList>
            <person name="Jeong J.-J."/>
            <person name="Lee Y.J."/>
            <person name="Pathiraja D."/>
            <person name="Park B."/>
            <person name="Choi I.-G."/>
            <person name="Kim K.D."/>
        </authorList>
    </citation>
    <scope>NUCLEOTIDE SEQUENCE [LARGE SCALE GENOMIC DNA]</scope>
    <source>
        <strain evidence="1">701B-08</strain>
    </source>
</reference>
<dbReference type="OrthoDB" id="7432683at2"/>
<evidence type="ECO:0008006" key="3">
    <source>
        <dbReference type="Google" id="ProtNLM"/>
    </source>
</evidence>
<dbReference type="RefSeq" id="WP_109622441.1">
    <property type="nucleotide sequence ID" value="NZ_PPEI02000004.1"/>
</dbReference>
<protein>
    <recommendedName>
        <fullName evidence="3">Carboxypeptidase-like regulatory domain-containing protein</fullName>
    </recommendedName>
</protein>